<evidence type="ECO:0000313" key="4">
    <source>
        <dbReference type="Proteomes" id="UP000753961"/>
    </source>
</evidence>
<dbReference type="InterPro" id="IPR029058">
    <property type="entry name" value="AB_hydrolase_fold"/>
</dbReference>
<dbReference type="AlphaFoldDB" id="A0A953LE98"/>
<dbReference type="EMBL" id="JAHVHU010000017">
    <property type="protein sequence ID" value="MBY5959714.1"/>
    <property type="molecule type" value="Genomic_DNA"/>
</dbReference>
<dbReference type="SUPFAM" id="SSF53474">
    <property type="entry name" value="alpha/beta-Hydrolases"/>
    <property type="match status" value="1"/>
</dbReference>
<dbReference type="PANTHER" id="PTHR48081:SF6">
    <property type="entry name" value="PEPTIDASE S9 PROLYL OLIGOPEPTIDASE CATALYTIC DOMAIN-CONTAINING PROTEIN"/>
    <property type="match status" value="1"/>
</dbReference>
<evidence type="ECO:0000256" key="1">
    <source>
        <dbReference type="ARBA" id="ARBA00022801"/>
    </source>
</evidence>
<gene>
    <name evidence="3" type="ORF">KUV50_16285</name>
</gene>
<proteinExistence type="predicted"/>
<feature type="domain" description="BD-FAE-like" evidence="2">
    <location>
        <begin position="39"/>
        <end position="241"/>
    </location>
</feature>
<keyword evidence="4" id="KW-1185">Reference proteome</keyword>
<sequence length="286" mass="31900">MQIPLWKDDQLVFPDYDYVEKCDTTDIVRIQKVTTPFIEVYLPNRKNRTGASVVICPGGGYGMLAWDWEGQDFAKRLNAAGIAAFVLKYRLPFPIDGETDDTMPMRDAMRAIQIVRRQASEWELHPNKIGIMGFSAGGHLASSVGVHFDDQTFLEGVSDDTTSARPDFMALIYPVIDFGDTPNTHRGSRANLLGNDMSTQKKEYYSSHLQVTPETSPTFLIHTQDDKAVPVGNSLTMYAALAAKNVEAELHIYPQGKHGFGLALDKGRLAKWPNLLIDWIYAQSGN</sequence>
<dbReference type="Pfam" id="PF20434">
    <property type="entry name" value="BD-FAE"/>
    <property type="match status" value="1"/>
</dbReference>
<comment type="caution">
    <text evidence="3">The sequence shown here is derived from an EMBL/GenBank/DDBJ whole genome shotgun (WGS) entry which is preliminary data.</text>
</comment>
<protein>
    <submittedName>
        <fullName evidence="3">Alpha/beta hydrolase</fullName>
    </submittedName>
</protein>
<dbReference type="InterPro" id="IPR049492">
    <property type="entry name" value="BD-FAE-like_dom"/>
</dbReference>
<dbReference type="PANTHER" id="PTHR48081">
    <property type="entry name" value="AB HYDROLASE SUPERFAMILY PROTEIN C4A8.06C"/>
    <property type="match status" value="1"/>
</dbReference>
<organism evidence="3 4">
    <name type="scientific">Membranihabitans marinus</name>
    <dbReference type="NCBI Taxonomy" id="1227546"/>
    <lineage>
        <taxon>Bacteria</taxon>
        <taxon>Pseudomonadati</taxon>
        <taxon>Bacteroidota</taxon>
        <taxon>Saprospiria</taxon>
        <taxon>Saprospirales</taxon>
        <taxon>Saprospiraceae</taxon>
        <taxon>Membranihabitans</taxon>
    </lineage>
</organism>
<evidence type="ECO:0000259" key="2">
    <source>
        <dbReference type="Pfam" id="PF20434"/>
    </source>
</evidence>
<evidence type="ECO:0000313" key="3">
    <source>
        <dbReference type="EMBL" id="MBY5959714.1"/>
    </source>
</evidence>
<accession>A0A953LE98</accession>
<reference evidence="3" key="1">
    <citation type="submission" date="2021-06" db="EMBL/GenBank/DDBJ databases">
        <title>44 bacteria genomes isolated from Dapeng, Shenzhen.</title>
        <authorList>
            <person name="Zheng W."/>
            <person name="Yu S."/>
            <person name="Huang Y."/>
        </authorList>
    </citation>
    <scope>NUCLEOTIDE SEQUENCE</scope>
    <source>
        <strain evidence="3">DP5N28-2</strain>
    </source>
</reference>
<keyword evidence="1 3" id="KW-0378">Hydrolase</keyword>
<dbReference type="InterPro" id="IPR050300">
    <property type="entry name" value="GDXG_lipolytic_enzyme"/>
</dbReference>
<name>A0A953LE98_9BACT</name>
<dbReference type="Gene3D" id="3.40.50.1820">
    <property type="entry name" value="alpha/beta hydrolase"/>
    <property type="match status" value="1"/>
</dbReference>
<dbReference type="Proteomes" id="UP000753961">
    <property type="component" value="Unassembled WGS sequence"/>
</dbReference>
<dbReference type="GO" id="GO:0016787">
    <property type="term" value="F:hydrolase activity"/>
    <property type="evidence" value="ECO:0007669"/>
    <property type="project" value="UniProtKB-KW"/>
</dbReference>
<dbReference type="RefSeq" id="WP_222581251.1">
    <property type="nucleotide sequence ID" value="NZ_JAHVHU010000017.1"/>
</dbReference>